<reference evidence="3" key="1">
    <citation type="journal article" date="2014" name="Int. J. Syst. Evol. Microbiol.">
        <title>Complete genome sequence of Corynebacterium casei LMG S-19264T (=DSM 44701T), isolated from a smear-ripened cheese.</title>
        <authorList>
            <consortium name="US DOE Joint Genome Institute (JGI-PGF)"/>
            <person name="Walter F."/>
            <person name="Albersmeier A."/>
            <person name="Kalinowski J."/>
            <person name="Ruckert C."/>
        </authorList>
    </citation>
    <scope>NUCLEOTIDE SEQUENCE</scope>
    <source>
        <strain evidence="3">VKM B-1606</strain>
    </source>
</reference>
<comment type="caution">
    <text evidence="3">The sequence shown here is derived from an EMBL/GenBank/DDBJ whole genome shotgun (WGS) entry which is preliminary data.</text>
</comment>
<dbReference type="Proteomes" id="UP000758856">
    <property type="component" value="Unassembled WGS sequence"/>
</dbReference>
<dbReference type="PANTHER" id="PTHR11102:SF160">
    <property type="entry name" value="ERAD-ASSOCIATED E3 UBIQUITIN-PROTEIN LIGASE COMPONENT HRD3"/>
    <property type="match status" value="1"/>
</dbReference>
<proteinExistence type="predicted"/>
<feature type="chain" id="PRO_5040919255" evidence="2">
    <location>
        <begin position="25"/>
        <end position="371"/>
    </location>
</feature>
<dbReference type="SMART" id="SM00671">
    <property type="entry name" value="SEL1"/>
    <property type="match status" value="6"/>
</dbReference>
<evidence type="ECO:0000256" key="1">
    <source>
        <dbReference type="SAM" id="MobiDB-lite"/>
    </source>
</evidence>
<evidence type="ECO:0000313" key="6">
    <source>
        <dbReference type="Proteomes" id="UP001143400"/>
    </source>
</evidence>
<protein>
    <submittedName>
        <fullName evidence="3">HcpA family protein</fullName>
    </submittedName>
    <submittedName>
        <fullName evidence="4">TPR repeat protein</fullName>
    </submittedName>
</protein>
<evidence type="ECO:0000256" key="2">
    <source>
        <dbReference type="SAM" id="SignalP"/>
    </source>
</evidence>
<dbReference type="PROSITE" id="PS51257">
    <property type="entry name" value="PROKAR_LIPOPROTEIN"/>
    <property type="match status" value="1"/>
</dbReference>
<dbReference type="Pfam" id="PF08238">
    <property type="entry name" value="Sel1"/>
    <property type="match status" value="6"/>
</dbReference>
<feature type="region of interest" description="Disordered" evidence="1">
    <location>
        <begin position="48"/>
        <end position="71"/>
    </location>
</feature>
<reference evidence="4 5" key="2">
    <citation type="submission" date="2021-01" db="EMBL/GenBank/DDBJ databases">
        <title>Genomic Encyclopedia of Type Strains, Phase IV (KMG-IV): sequencing the most valuable type-strain genomes for metagenomic binning, comparative biology and taxonomic classification.</title>
        <authorList>
            <person name="Goeker M."/>
        </authorList>
    </citation>
    <scope>NUCLEOTIDE SEQUENCE [LARGE SCALE GENOMIC DNA]</scope>
    <source>
        <strain evidence="4 5">DSM 6130</strain>
    </source>
</reference>
<evidence type="ECO:0000313" key="3">
    <source>
        <dbReference type="EMBL" id="GLK56754.1"/>
    </source>
</evidence>
<dbReference type="Gene3D" id="1.25.40.10">
    <property type="entry name" value="Tetratricopeptide repeat domain"/>
    <property type="match status" value="2"/>
</dbReference>
<dbReference type="Proteomes" id="UP001143400">
    <property type="component" value="Unassembled WGS sequence"/>
</dbReference>
<keyword evidence="5" id="KW-1185">Reference proteome</keyword>
<evidence type="ECO:0000313" key="5">
    <source>
        <dbReference type="Proteomes" id="UP000758856"/>
    </source>
</evidence>
<dbReference type="PANTHER" id="PTHR11102">
    <property type="entry name" value="SEL-1-LIKE PROTEIN"/>
    <property type="match status" value="1"/>
</dbReference>
<accession>A0A9W6IWV8</accession>
<dbReference type="RefSeq" id="WP_204950927.1">
    <property type="nucleotide sequence ID" value="NZ_BSFF01000003.1"/>
</dbReference>
<feature type="region of interest" description="Disordered" evidence="1">
    <location>
        <begin position="24"/>
        <end position="43"/>
    </location>
</feature>
<dbReference type="AlphaFoldDB" id="A0A9W6IWV8"/>
<evidence type="ECO:0000313" key="4">
    <source>
        <dbReference type="EMBL" id="MBM7852546.1"/>
    </source>
</evidence>
<reference evidence="3" key="3">
    <citation type="submission" date="2023-01" db="EMBL/GenBank/DDBJ databases">
        <authorList>
            <person name="Sun Q."/>
            <person name="Evtushenko L."/>
        </authorList>
    </citation>
    <scope>NUCLEOTIDE SEQUENCE</scope>
    <source>
        <strain evidence="3">VKM B-1606</strain>
    </source>
</reference>
<sequence>MSPRAAGLAALLTACLGAVGPAIAQQKPRQGEVPAPAELPVPSLRDMMITTPTPSGVPNAPEAKKAPEPPVDPNADLAYGAFQRGHYIAAMAEARKRVEGRRLDPAAMTLIGKLYADGLGVGRNEAEAARWFERAASLGDREAMFALGLARLQGVGGEKDPKEAADWFEKAGEIGQSEALYNLGVMRLQGENGRPDFKGAAEAFKAAGDAGQADAQYAYAALLKEGRGVDKNVEESVRWLARAAAQDQIAALVEYGIARFNGSGVEKDEADAARLFERAAERGNAIAQNRLARLYAYGRGVGRDPARAAAWHRMARAQGLSDAWLEGFVQTLSEADQAKADELSKRWEARLGPLPAAEAAVVGSGSPAPKP</sequence>
<feature type="signal peptide" evidence="2">
    <location>
        <begin position="1"/>
        <end position="24"/>
    </location>
</feature>
<keyword evidence="2" id="KW-0732">Signal</keyword>
<dbReference type="InterPro" id="IPR006597">
    <property type="entry name" value="Sel1-like"/>
</dbReference>
<name>A0A9W6IWV8_9HYPH</name>
<organism evidence="3 6">
    <name type="scientific">Methylopila capsulata</name>
    <dbReference type="NCBI Taxonomy" id="61654"/>
    <lineage>
        <taxon>Bacteria</taxon>
        <taxon>Pseudomonadati</taxon>
        <taxon>Pseudomonadota</taxon>
        <taxon>Alphaproteobacteria</taxon>
        <taxon>Hyphomicrobiales</taxon>
        <taxon>Methylopilaceae</taxon>
        <taxon>Methylopila</taxon>
    </lineage>
</organism>
<dbReference type="EMBL" id="BSFF01000003">
    <property type="protein sequence ID" value="GLK56754.1"/>
    <property type="molecule type" value="Genomic_DNA"/>
</dbReference>
<dbReference type="SUPFAM" id="SSF81901">
    <property type="entry name" value="HCP-like"/>
    <property type="match status" value="1"/>
</dbReference>
<gene>
    <name evidence="3" type="ORF">GCM10008170_27730</name>
    <name evidence="4" type="ORF">JOD31_002788</name>
</gene>
<dbReference type="InterPro" id="IPR050767">
    <property type="entry name" value="Sel1_AlgK"/>
</dbReference>
<dbReference type="EMBL" id="JAFBCY010000003">
    <property type="protein sequence ID" value="MBM7852546.1"/>
    <property type="molecule type" value="Genomic_DNA"/>
</dbReference>
<dbReference type="InterPro" id="IPR011990">
    <property type="entry name" value="TPR-like_helical_dom_sf"/>
</dbReference>